<sequence>MTLTSRLFTLIGALTLACSSFAGPETCPSVSAIKAEGLSTAMELFPKVYYAYNVSEYGSDYSWFFAVGLFASNTKTEAVAEGNKYLPTLTGNPIPLHVEDYWFCDYEIDGGLAAVAVYTDVGSAPLKIKRFFHQIH</sequence>
<dbReference type="Proteomes" id="UP000032414">
    <property type="component" value="Chromosome I"/>
</dbReference>
<accession>A0A098GAE1</accession>
<dbReference type="KEGG" id="tmc:LMI_0023"/>
<evidence type="ECO:0000313" key="5">
    <source>
        <dbReference type="Proteomes" id="UP000182998"/>
    </source>
</evidence>
<dbReference type="EMBL" id="LN614830">
    <property type="protein sequence ID" value="CEG59398.1"/>
    <property type="molecule type" value="Genomic_DNA"/>
</dbReference>
<dbReference type="PATRIC" id="fig|451.8.peg.997"/>
<dbReference type="EMBL" id="FMVN01000003">
    <property type="protein sequence ID" value="SCY00450.1"/>
    <property type="molecule type" value="Genomic_DNA"/>
</dbReference>
<dbReference type="RefSeq" id="WP_045097995.1">
    <property type="nucleotide sequence ID" value="NZ_CP020614.1"/>
</dbReference>
<feature type="chain" id="PRO_5009750669" evidence="1">
    <location>
        <begin position="23"/>
        <end position="136"/>
    </location>
</feature>
<dbReference type="InterPro" id="IPR032540">
    <property type="entry name" value="DUF4949"/>
</dbReference>
<evidence type="ECO:0000313" key="3">
    <source>
        <dbReference type="EMBL" id="SCY00450.1"/>
    </source>
</evidence>
<evidence type="ECO:0000256" key="1">
    <source>
        <dbReference type="SAM" id="SignalP"/>
    </source>
</evidence>
<keyword evidence="1" id="KW-0732">Signal</keyword>
<dbReference type="STRING" id="451.B6N58_00115"/>
<name>A0A098GAE1_LEGMI</name>
<dbReference type="HOGENOM" id="CLU_1956840_0_0_6"/>
<dbReference type="PROSITE" id="PS51257">
    <property type="entry name" value="PROKAR_LIPOPROTEIN"/>
    <property type="match status" value="1"/>
</dbReference>
<keyword evidence="5" id="KW-1185">Reference proteome</keyword>
<dbReference type="Proteomes" id="UP000182998">
    <property type="component" value="Unassembled WGS sequence"/>
</dbReference>
<dbReference type="AlphaFoldDB" id="A0A098GAE1"/>
<reference evidence="4" key="1">
    <citation type="submission" date="2014-09" db="EMBL/GenBank/DDBJ databases">
        <authorList>
            <person name="Gomez-Valero L."/>
        </authorList>
    </citation>
    <scope>NUCLEOTIDE SEQUENCE [LARGE SCALE GENOMIC DNA]</scope>
    <source>
        <strain evidence="4">ATCC33218</strain>
    </source>
</reference>
<dbReference type="OrthoDB" id="5654323at2"/>
<proteinExistence type="predicted"/>
<gene>
    <name evidence="2" type="ORF">LMI_0023</name>
    <name evidence="3" type="ORF">SAMN02982997_00576</name>
</gene>
<evidence type="ECO:0000313" key="2">
    <source>
        <dbReference type="EMBL" id="CEG59398.1"/>
    </source>
</evidence>
<evidence type="ECO:0000313" key="4">
    <source>
        <dbReference type="Proteomes" id="UP000032414"/>
    </source>
</evidence>
<organism evidence="2 4">
    <name type="scientific">Legionella micdadei</name>
    <name type="common">Tatlockia micdadei</name>
    <dbReference type="NCBI Taxonomy" id="451"/>
    <lineage>
        <taxon>Bacteria</taxon>
        <taxon>Pseudomonadati</taxon>
        <taxon>Pseudomonadota</taxon>
        <taxon>Gammaproteobacteria</taxon>
        <taxon>Legionellales</taxon>
        <taxon>Legionellaceae</taxon>
        <taxon>Legionella</taxon>
    </lineage>
</organism>
<reference evidence="3 5" key="3">
    <citation type="submission" date="2016-10" db="EMBL/GenBank/DDBJ databases">
        <authorList>
            <person name="Varghese N."/>
            <person name="Submissions S."/>
        </authorList>
    </citation>
    <scope>NUCLEOTIDE SEQUENCE [LARGE SCALE GENOMIC DNA]</scope>
    <source>
        <strain evidence="3 5">ATCC 33218</strain>
    </source>
</reference>
<reference evidence="2" key="2">
    <citation type="submission" date="2014-09" db="EMBL/GenBank/DDBJ databases">
        <authorList>
            <person name="GOMEZ-VALERO Laura"/>
        </authorList>
    </citation>
    <scope>NUCLEOTIDE SEQUENCE</scope>
    <source>
        <strain evidence="2">ATCC33218</strain>
    </source>
</reference>
<protein>
    <submittedName>
        <fullName evidence="2">Putative Hemin binding protein Hbp</fullName>
    </submittedName>
</protein>
<feature type="signal peptide" evidence="1">
    <location>
        <begin position="1"/>
        <end position="22"/>
    </location>
</feature>
<dbReference type="Pfam" id="PF16307">
    <property type="entry name" value="DUF4949"/>
    <property type="match status" value="1"/>
</dbReference>